<sequence length="984" mass="108269">MEDAKHVEEKPPILESSSENTKETAVSEPIKENTEEINSPDDHMAVPEPTKESTEVKNSPSHHTAVPEPAKENTEVINSPEDHTAVPEPSKENIEVINSPDDHSNTEVPAIPVSNGNVESGVHTPVTEFSTLTAPPEVYDDQTAGQGEVVSIDNSASTSNDTVDFTERSNEEIMIEESKPGAVEEISDRHQSEDGCTNGNADTDVDNQTILSAASSETNDSQNDHNGLTVNIPQTEVANVTVADVGIVDSPTPAQQVDAKRGLIDTVDYQTEVDSQTVPSAASAETEDSQNGLNGLTVRIPQREVADVTPTDLGTGDSPTLAEQVEEKRGLIDTAAPFESVKEAVSKFGGIVDWKAHRKQTVERRKVVEQELEKAQEDIPGYKKQSVMAEEAKIQVLKELDSTKRLIEELKLNLERAQTEERQARQDSELAKLRVEEMEQGIADESSVAAKAQLEVAKARLTAAVSDLQSVKEELDALRKEYDFLETEKDVAIRKAEAAVTASKEVEKTVEDLTIELIAAKESLESAHAAHLEAEEQRIGTVMARDQDSLNWEKELKQAEEELQRLNQQILSAKDLKSKLDTASSLLLDLKAELAAYMESKLKEESDEEGISKGDIEEPEKKTHTGIQAAVASARKELHEVKLNIEKATAEVNCLKVAAASLKSELEQERSSLSTLRQREGMASIAVASLEAELDKTRSEIALVQMKEKEARERMIELPKKLQQAAEEANQANVLAEAAREELRKAKEEAEQAKAGASTMESRLLAAKKEIEAARASERLAISAIKALQESESARSSSDVDQSTGVTLSLEEYYELSKRAHEAEEQANIRVAAANSEIEIAKESELKTFEKLDEVNREIAARRESLKMAMDKAEKAKEGKLGVEQDLRKWRAEHEQKRKAGESGQGMLNQNKSPRASFEARKESDSFEQVPGPGDYLSSPKTHENNTESGSSPETRMGKKKKRSFFPRVLMFFTRRKSQPTKPA</sequence>
<dbReference type="Proteomes" id="UP000828941">
    <property type="component" value="Chromosome 10"/>
</dbReference>
<keyword evidence="2" id="KW-1185">Reference proteome</keyword>
<accession>A0ACB9LY56</accession>
<name>A0ACB9LY56_BAUVA</name>
<protein>
    <submittedName>
        <fullName evidence="1">Uncharacterized protein</fullName>
    </submittedName>
</protein>
<comment type="caution">
    <text evidence="1">The sequence shown here is derived from an EMBL/GenBank/DDBJ whole genome shotgun (WGS) entry which is preliminary data.</text>
</comment>
<evidence type="ECO:0000313" key="1">
    <source>
        <dbReference type="EMBL" id="KAI4316708.1"/>
    </source>
</evidence>
<proteinExistence type="predicted"/>
<reference evidence="1 2" key="1">
    <citation type="journal article" date="2022" name="DNA Res.">
        <title>Chromosomal-level genome assembly of the orchid tree Bauhinia variegata (Leguminosae; Cercidoideae) supports the allotetraploid origin hypothesis of Bauhinia.</title>
        <authorList>
            <person name="Zhong Y."/>
            <person name="Chen Y."/>
            <person name="Zheng D."/>
            <person name="Pang J."/>
            <person name="Liu Y."/>
            <person name="Luo S."/>
            <person name="Meng S."/>
            <person name="Qian L."/>
            <person name="Wei D."/>
            <person name="Dai S."/>
            <person name="Zhou R."/>
        </authorList>
    </citation>
    <scope>NUCLEOTIDE SEQUENCE [LARGE SCALE GENOMIC DNA]</scope>
    <source>
        <strain evidence="1">BV-YZ2020</strain>
    </source>
</reference>
<dbReference type="EMBL" id="CM039435">
    <property type="protein sequence ID" value="KAI4316708.1"/>
    <property type="molecule type" value="Genomic_DNA"/>
</dbReference>
<gene>
    <name evidence="1" type="ORF">L6164_024663</name>
</gene>
<organism evidence="1 2">
    <name type="scientific">Bauhinia variegata</name>
    <name type="common">Purple orchid tree</name>
    <name type="synonym">Phanera variegata</name>
    <dbReference type="NCBI Taxonomy" id="167791"/>
    <lineage>
        <taxon>Eukaryota</taxon>
        <taxon>Viridiplantae</taxon>
        <taxon>Streptophyta</taxon>
        <taxon>Embryophyta</taxon>
        <taxon>Tracheophyta</taxon>
        <taxon>Spermatophyta</taxon>
        <taxon>Magnoliopsida</taxon>
        <taxon>eudicotyledons</taxon>
        <taxon>Gunneridae</taxon>
        <taxon>Pentapetalae</taxon>
        <taxon>rosids</taxon>
        <taxon>fabids</taxon>
        <taxon>Fabales</taxon>
        <taxon>Fabaceae</taxon>
        <taxon>Cercidoideae</taxon>
        <taxon>Cercideae</taxon>
        <taxon>Bauhiniinae</taxon>
        <taxon>Bauhinia</taxon>
    </lineage>
</organism>
<evidence type="ECO:0000313" key="2">
    <source>
        <dbReference type="Proteomes" id="UP000828941"/>
    </source>
</evidence>